<proteinExistence type="predicted"/>
<name>D5EJ10_CORAD</name>
<keyword evidence="4" id="KW-1185">Reference proteome</keyword>
<evidence type="ECO:0008006" key="5">
    <source>
        <dbReference type="Google" id="ProtNLM"/>
    </source>
</evidence>
<dbReference type="OrthoDB" id="9789836at2"/>
<protein>
    <recommendedName>
        <fullName evidence="5">DUF1009 domain-containing protein</fullName>
    </recommendedName>
</protein>
<dbReference type="InterPro" id="IPR041255">
    <property type="entry name" value="LpxI_N"/>
</dbReference>
<dbReference type="Gene3D" id="3.40.140.80">
    <property type="match status" value="1"/>
</dbReference>
<evidence type="ECO:0000259" key="1">
    <source>
        <dbReference type="Pfam" id="PF06230"/>
    </source>
</evidence>
<dbReference type="PANTHER" id="PTHR39962:SF1">
    <property type="entry name" value="LPXI FAMILY PROTEIN"/>
    <property type="match status" value="1"/>
</dbReference>
<evidence type="ECO:0000313" key="3">
    <source>
        <dbReference type="EMBL" id="ADE54409.1"/>
    </source>
</evidence>
<dbReference type="PANTHER" id="PTHR39962">
    <property type="entry name" value="BLL4848 PROTEIN"/>
    <property type="match status" value="1"/>
</dbReference>
<dbReference type="InterPro" id="IPR043167">
    <property type="entry name" value="LpxI_C_sf"/>
</dbReference>
<dbReference type="eggNOG" id="COG3494">
    <property type="taxonomic scope" value="Bacteria"/>
</dbReference>
<dbReference type="AlphaFoldDB" id="D5EJ10"/>
<feature type="domain" description="LpxI N-terminal" evidence="2">
    <location>
        <begin position="18"/>
        <end position="147"/>
    </location>
</feature>
<evidence type="ECO:0000313" key="4">
    <source>
        <dbReference type="Proteomes" id="UP000000925"/>
    </source>
</evidence>
<dbReference type="Proteomes" id="UP000000925">
    <property type="component" value="Chromosome"/>
</dbReference>
<dbReference type="InterPro" id="IPR010415">
    <property type="entry name" value="LpxI_C"/>
</dbReference>
<feature type="domain" description="LpxI C-terminal" evidence="1">
    <location>
        <begin position="153"/>
        <end position="279"/>
    </location>
</feature>
<dbReference type="Pfam" id="PF17930">
    <property type="entry name" value="LpxI_N"/>
    <property type="match status" value="1"/>
</dbReference>
<dbReference type="Pfam" id="PF06230">
    <property type="entry name" value="LpxI_C"/>
    <property type="match status" value="1"/>
</dbReference>
<dbReference type="RefSeq" id="WP_013043131.1">
    <property type="nucleotide sequence ID" value="NC_014008.1"/>
</dbReference>
<gene>
    <name evidence="3" type="ordered locus">Caka_1390</name>
</gene>
<dbReference type="Gene3D" id="3.40.50.20">
    <property type="match status" value="1"/>
</dbReference>
<dbReference type="HOGENOM" id="CLU_085042_0_0_0"/>
<evidence type="ECO:0000259" key="2">
    <source>
        <dbReference type="Pfam" id="PF17930"/>
    </source>
</evidence>
<reference evidence="3 4" key="1">
    <citation type="journal article" date="2010" name="Stand. Genomic Sci.">
        <title>Complete genome sequence of Coraliomargarita akajimensis type strain (04OKA010-24).</title>
        <authorList>
            <person name="Mavromatis K."/>
            <person name="Abt B."/>
            <person name="Brambilla E."/>
            <person name="Lapidus A."/>
            <person name="Copeland A."/>
            <person name="Deshpande S."/>
            <person name="Nolan M."/>
            <person name="Lucas S."/>
            <person name="Tice H."/>
            <person name="Cheng J.F."/>
            <person name="Han C."/>
            <person name="Detter J.C."/>
            <person name="Woyke T."/>
            <person name="Goodwin L."/>
            <person name="Pitluck S."/>
            <person name="Held B."/>
            <person name="Brettin T."/>
            <person name="Tapia R."/>
            <person name="Ivanova N."/>
            <person name="Mikhailova N."/>
            <person name="Pati A."/>
            <person name="Liolios K."/>
            <person name="Chen A."/>
            <person name="Palaniappan K."/>
            <person name="Land M."/>
            <person name="Hauser L."/>
            <person name="Chang Y.J."/>
            <person name="Jeffries C.D."/>
            <person name="Rohde M."/>
            <person name="Goker M."/>
            <person name="Bristow J."/>
            <person name="Eisen J.A."/>
            <person name="Markowitz V."/>
            <person name="Hugenholtz P."/>
            <person name="Klenk H.P."/>
            <person name="Kyrpides N.C."/>
        </authorList>
    </citation>
    <scope>NUCLEOTIDE SEQUENCE [LARGE SCALE GENOMIC DNA]</scope>
    <source>
        <strain evidence="4">DSM 45221 / IAM 15411 / JCM 23193 / KCTC 12865</strain>
    </source>
</reference>
<organism evidence="3 4">
    <name type="scientific">Coraliomargarita akajimensis (strain DSM 45221 / IAM 15411 / JCM 23193 / KCTC 12865 / 04OKA010-24)</name>
    <dbReference type="NCBI Taxonomy" id="583355"/>
    <lineage>
        <taxon>Bacteria</taxon>
        <taxon>Pseudomonadati</taxon>
        <taxon>Verrucomicrobiota</taxon>
        <taxon>Opitutia</taxon>
        <taxon>Puniceicoccales</taxon>
        <taxon>Coraliomargaritaceae</taxon>
        <taxon>Coraliomargarita</taxon>
    </lineage>
</organism>
<accession>D5EJ10</accession>
<dbReference type="STRING" id="583355.Caka_1390"/>
<dbReference type="KEGG" id="caa:Caka_1390"/>
<dbReference type="EMBL" id="CP001998">
    <property type="protein sequence ID" value="ADE54409.1"/>
    <property type="molecule type" value="Genomic_DNA"/>
</dbReference>
<sequence length="286" mass="31185">MTTAKSEYLPQNFTPAPIGLIAGKGRYPILTAERIRSAGIPLRVISFAGETDPDFVASIPRDEHIQIKVGQLGKMLKSLQKLGCAYALMAGQITPRRLFKGLHPDLKALRILNSLKIKNAETIFGAIASEIEAINIQMLDARAFLDDQMASPGIMTQGKLKVTQDAIDHGMQIARGLADLDVGQGAVVRKGTVIAAEAYEGTDPMLRRAGEFKTDDLIFAKTVKRVQDYRFDVPVFGSRTLEVMKEAGIETAVLESGKVIMLDKEALLQEAKRMKISLIGFSAESV</sequence>
<dbReference type="InterPro" id="IPR053174">
    <property type="entry name" value="LpxI"/>
</dbReference>